<dbReference type="CDD" id="cd08547">
    <property type="entry name" value="Type_II_cohesin"/>
    <property type="match status" value="1"/>
</dbReference>
<feature type="region of interest" description="Disordered" evidence="8">
    <location>
        <begin position="648"/>
        <end position="706"/>
    </location>
</feature>
<sequence length="870" mass="91604">MQTQSSKQNGRRGLCGGARCEARRKPRSQPRLQSYRQARRVLAPLVLLIALPVLLVGCAAEKSYRAGADFVAQGKVDEGLAKLQDAMTQDPHDAQYRETWLAVRENALAHDDEQGDRLAATGARDAARKAYQHALTLDPSNERALAGLAALDQAARLDGLVDQAQATASKHDLDGARRVLAQVLTESPGHTRALALQRQITLDPAATRVEAALASAYRRPIHIDFKDATLKQVFDVIARSANMNFLFDKDVHTDQHTSIFLRNSTIEAAVRYVLATNQLAQQVLDENTVLIYPNTPAKLKDYQELAVRTFFLSNAEAKTVANTLKTILKAHDIVIDEKLNMVIVRDTPDVIHMAERLVALEDVPEPEVMLEVEVLEVQRNSTQDLGVQWPGSVTLTPLPLGSVISNNGQNNQSGSSNPFGGGSFGIPTTSGTNPPALSLNDLFHQTSKTLGVSQIQATINANTVDSNARLLTNPRIRVRNHEKAKILIGERVPNITSTATSTGFVSQSVNYIDVGLTLNVEPSIYLDNSVGIKVALEVSSLLNVIPGTSGTTAYEIGTRTASTVLQLKNGETDVLAGLIDTEERTSGNKIPGFGQLPVLGRLFGATTDDDKNTEIVLAITPHLIRNIQRPDAASAYFSAGTETNSQSLVQSNGISSASSFSSSSGSSSTSNASSKSSGSGTGGSNANGLNGLGSNYPQGSGSAGSGMAGGSGFGGIADGGAPIVAGGAPSTGTAQMTVEGPAQVKVGDSVSVTVLMQSDQPVMIVPANVTFDSTKLQFTGVSEGDFLKQGGTPTNFSSRVGQNGQISLSDSVSSGAGASAQATYAVLTFRALAPTSQTTVQVQPGTMLGLTGIPITTVQPSPYDLTVNPR</sequence>
<feature type="compositionally biased region" description="Low complexity" evidence="8">
    <location>
        <begin position="686"/>
        <end position="695"/>
    </location>
</feature>
<dbReference type="Pfam" id="PF00963">
    <property type="entry name" value="Cohesin"/>
    <property type="match status" value="1"/>
</dbReference>
<keyword evidence="9" id="KW-0812">Transmembrane</keyword>
<dbReference type="GO" id="GO:0009279">
    <property type="term" value="C:cell outer membrane"/>
    <property type="evidence" value="ECO:0007669"/>
    <property type="project" value="UniProtKB-SubCell"/>
</dbReference>
<evidence type="ECO:0000256" key="6">
    <source>
        <dbReference type="RuleBase" id="RU004003"/>
    </source>
</evidence>
<dbReference type="EMBL" id="CADIKF010000078">
    <property type="protein sequence ID" value="CAB3771251.1"/>
    <property type="molecule type" value="Genomic_DNA"/>
</dbReference>
<accession>A0A6J5F0S6</accession>
<dbReference type="SUPFAM" id="SSF49384">
    <property type="entry name" value="Carbohydrate-binding domain"/>
    <property type="match status" value="1"/>
</dbReference>
<dbReference type="InterPro" id="IPR008965">
    <property type="entry name" value="CBM2/CBM3_carb-bd_dom_sf"/>
</dbReference>
<name>A0A6J5F0S6_9BURK</name>
<dbReference type="InterPro" id="IPR002102">
    <property type="entry name" value="Cohesin_dom"/>
</dbReference>
<dbReference type="InterPro" id="IPR011662">
    <property type="entry name" value="Secretin/TonB_short_N"/>
</dbReference>
<dbReference type="Pfam" id="PF03958">
    <property type="entry name" value="Secretin_N"/>
    <property type="match status" value="1"/>
</dbReference>
<evidence type="ECO:0000256" key="8">
    <source>
        <dbReference type="SAM" id="MobiDB-lite"/>
    </source>
</evidence>
<comment type="subcellular location">
    <subcellularLocation>
        <location evidence="7">Cell outer membrane</location>
    </subcellularLocation>
    <subcellularLocation>
        <location evidence="1">Membrane</location>
    </subcellularLocation>
</comment>
<feature type="domain" description="Secretin/TonB short N-terminal" evidence="10">
    <location>
        <begin position="243"/>
        <end position="294"/>
    </location>
</feature>
<dbReference type="Pfam" id="PF00263">
    <property type="entry name" value="Secretin"/>
    <property type="match status" value="1"/>
</dbReference>
<comment type="similarity">
    <text evidence="6">Belongs to the bacterial secretin family.</text>
</comment>
<keyword evidence="12" id="KW-1185">Reference proteome</keyword>
<feature type="region of interest" description="Disordered" evidence="8">
    <location>
        <begin position="1"/>
        <end position="32"/>
    </location>
</feature>
<feature type="region of interest" description="Disordered" evidence="8">
    <location>
        <begin position="404"/>
        <end position="431"/>
    </location>
</feature>
<feature type="transmembrane region" description="Helical" evidence="9">
    <location>
        <begin position="41"/>
        <end position="57"/>
    </location>
</feature>
<dbReference type="InterPro" id="IPR050810">
    <property type="entry name" value="Bact_Secretion_Sys_Channel"/>
</dbReference>
<proteinExistence type="inferred from homology"/>
<dbReference type="AlphaFoldDB" id="A0A6J5F0S6"/>
<dbReference type="Proteomes" id="UP000494329">
    <property type="component" value="Unassembled WGS sequence"/>
</dbReference>
<dbReference type="InterPro" id="IPR001775">
    <property type="entry name" value="GspD/PilQ"/>
</dbReference>
<evidence type="ECO:0000256" key="5">
    <source>
        <dbReference type="ARBA" id="ARBA00023237"/>
    </source>
</evidence>
<dbReference type="InterPro" id="IPR011990">
    <property type="entry name" value="TPR-like_helical_dom_sf"/>
</dbReference>
<feature type="compositionally biased region" description="Low complexity" evidence="8">
    <location>
        <begin position="404"/>
        <end position="418"/>
    </location>
</feature>
<evidence type="ECO:0000256" key="3">
    <source>
        <dbReference type="ARBA" id="ARBA00022729"/>
    </source>
</evidence>
<evidence type="ECO:0000256" key="4">
    <source>
        <dbReference type="ARBA" id="ARBA00023136"/>
    </source>
</evidence>
<dbReference type="InterPro" id="IPR004846">
    <property type="entry name" value="T2SS/T3SS_dom"/>
</dbReference>
<evidence type="ECO:0000256" key="9">
    <source>
        <dbReference type="SAM" id="Phobius"/>
    </source>
</evidence>
<dbReference type="GO" id="GO:0000272">
    <property type="term" value="P:polysaccharide catabolic process"/>
    <property type="evidence" value="ECO:0007669"/>
    <property type="project" value="InterPro"/>
</dbReference>
<evidence type="ECO:0000256" key="1">
    <source>
        <dbReference type="ARBA" id="ARBA00004370"/>
    </source>
</evidence>
<evidence type="ECO:0000256" key="2">
    <source>
        <dbReference type="ARBA" id="ARBA00022448"/>
    </source>
</evidence>
<dbReference type="InterPro" id="IPR038591">
    <property type="entry name" value="NolW-like_sf"/>
</dbReference>
<dbReference type="Gene3D" id="2.60.40.680">
    <property type="match status" value="1"/>
</dbReference>
<evidence type="ECO:0000313" key="11">
    <source>
        <dbReference type="EMBL" id="CAB3771251.1"/>
    </source>
</evidence>
<reference evidence="11 12" key="1">
    <citation type="submission" date="2020-04" db="EMBL/GenBank/DDBJ databases">
        <authorList>
            <person name="De Canck E."/>
        </authorList>
    </citation>
    <scope>NUCLEOTIDE SEQUENCE [LARGE SCALE GENOMIC DNA]</scope>
    <source>
        <strain evidence="11 12">LMG 29739</strain>
    </source>
</reference>
<keyword evidence="3" id="KW-0732">Signal</keyword>
<protein>
    <submittedName>
        <fullName evidence="11">Type 3 secretion system secretin</fullName>
    </submittedName>
</protein>
<keyword evidence="2 7" id="KW-0813">Transport</keyword>
<organism evidence="11 12">
    <name type="scientific">Paraburkholderia solisilvae</name>
    <dbReference type="NCBI Taxonomy" id="624376"/>
    <lineage>
        <taxon>Bacteria</taxon>
        <taxon>Pseudomonadati</taxon>
        <taxon>Pseudomonadota</taxon>
        <taxon>Betaproteobacteria</taxon>
        <taxon>Burkholderiales</taxon>
        <taxon>Burkholderiaceae</taxon>
        <taxon>Paraburkholderia</taxon>
    </lineage>
</organism>
<gene>
    <name evidence="11" type="primary">sctC_7</name>
    <name evidence="11" type="ORF">LMG29739_05990</name>
</gene>
<dbReference type="GO" id="GO:0030246">
    <property type="term" value="F:carbohydrate binding"/>
    <property type="evidence" value="ECO:0007669"/>
    <property type="project" value="InterPro"/>
</dbReference>
<dbReference type="Gene3D" id="1.25.40.10">
    <property type="entry name" value="Tetratricopeptide repeat domain"/>
    <property type="match status" value="1"/>
</dbReference>
<dbReference type="GO" id="GO:0009306">
    <property type="term" value="P:protein secretion"/>
    <property type="evidence" value="ECO:0007669"/>
    <property type="project" value="InterPro"/>
</dbReference>
<dbReference type="InterPro" id="IPR005644">
    <property type="entry name" value="NolW-like"/>
</dbReference>
<dbReference type="PRINTS" id="PR01032">
    <property type="entry name" value="PHAGEIV"/>
</dbReference>
<dbReference type="PRINTS" id="PR00811">
    <property type="entry name" value="BCTERIALGSPD"/>
</dbReference>
<dbReference type="Gene3D" id="3.30.1370.120">
    <property type="match status" value="1"/>
</dbReference>
<evidence type="ECO:0000259" key="10">
    <source>
        <dbReference type="SMART" id="SM00965"/>
    </source>
</evidence>
<keyword evidence="4 9" id="KW-0472">Membrane</keyword>
<dbReference type="PANTHER" id="PTHR30332:SF17">
    <property type="entry name" value="TYPE IV PILIATION SYSTEM PROTEIN DR_0774-RELATED"/>
    <property type="match status" value="1"/>
</dbReference>
<evidence type="ECO:0000256" key="7">
    <source>
        <dbReference type="RuleBase" id="RU004004"/>
    </source>
</evidence>
<keyword evidence="5" id="KW-0998">Cell outer membrane</keyword>
<evidence type="ECO:0000313" key="12">
    <source>
        <dbReference type="Proteomes" id="UP000494329"/>
    </source>
</evidence>
<feature type="compositionally biased region" description="Low complexity" evidence="8">
    <location>
        <begin position="651"/>
        <end position="678"/>
    </location>
</feature>
<keyword evidence="9" id="KW-1133">Transmembrane helix</keyword>
<dbReference type="PANTHER" id="PTHR30332">
    <property type="entry name" value="PROBABLE GENERAL SECRETION PATHWAY PROTEIN D"/>
    <property type="match status" value="1"/>
</dbReference>
<dbReference type="SUPFAM" id="SSF48452">
    <property type="entry name" value="TPR-like"/>
    <property type="match status" value="1"/>
</dbReference>
<dbReference type="GO" id="GO:0015627">
    <property type="term" value="C:type II protein secretion system complex"/>
    <property type="evidence" value="ECO:0007669"/>
    <property type="project" value="TreeGrafter"/>
</dbReference>
<dbReference type="SMART" id="SM00965">
    <property type="entry name" value="STN"/>
    <property type="match status" value="1"/>
</dbReference>